<evidence type="ECO:0000256" key="1">
    <source>
        <dbReference type="SAM" id="MobiDB-lite"/>
    </source>
</evidence>
<gene>
    <name evidence="3" type="ORF">caldi_29030</name>
</gene>
<dbReference type="InterPro" id="IPR018392">
    <property type="entry name" value="LysM"/>
</dbReference>
<feature type="compositionally biased region" description="Low complexity" evidence="1">
    <location>
        <begin position="126"/>
        <end position="146"/>
    </location>
</feature>
<dbReference type="InterPro" id="IPR002372">
    <property type="entry name" value="PQQ_rpt_dom"/>
</dbReference>
<feature type="region of interest" description="Disordered" evidence="1">
    <location>
        <begin position="122"/>
        <end position="146"/>
    </location>
</feature>
<dbReference type="SUPFAM" id="SSF54106">
    <property type="entry name" value="LysM domain"/>
    <property type="match status" value="2"/>
</dbReference>
<dbReference type="Gene3D" id="2.130.10.10">
    <property type="entry name" value="YVTN repeat-like/Quinoprotein amine dehydrogenase"/>
    <property type="match status" value="2"/>
</dbReference>
<evidence type="ECO:0000259" key="2">
    <source>
        <dbReference type="PROSITE" id="PS51782"/>
    </source>
</evidence>
<sequence length="461" mass="47463">MVFVFVQRGETLYSIARRYRTTVHAIVAANGIEDPNAVAPGQALIIPGPAEVPVPPPGGITHLVRPGETVFHLARRFGSTPAEIVRANHLAHPEFILPGQQLVIPERPGAGDEWPFWGRTPDRRSAGAGPSPARAAPAWEAGPRVPGRVRPSPPVVRYGRVYAGLGDGAYACWDLATGRARWRLDLDPAPGTALAAPAVFDGLVYLAAPDGLVLAVDAFRGGIVWRTRAGDGPAQAPAVAEGLLLVAAGQVLWALEVKTGARVWRHEAKEGIALAPAATEAGVYAVLGDEVVALAPQTGEVLWRHAAAPHVPPACAGDLLLIGGQARRAADGVLRWSVAEPAPPAVAGEVAVYPGGAVDLRTGEYRWQVAGPHGDDSAPPDPLPVAVAGTLALGAGPGPCLVARSLAGGAPVWEHPLPAPPAAQPAVVPGFVALTLADGRLVTLKLERESACARATGASAG</sequence>
<dbReference type="InterPro" id="IPR018391">
    <property type="entry name" value="PQQ_b-propeller_rpt"/>
</dbReference>
<dbReference type="Pfam" id="PF13360">
    <property type="entry name" value="PQQ_2"/>
    <property type="match status" value="1"/>
</dbReference>
<evidence type="ECO:0000313" key="4">
    <source>
        <dbReference type="Proteomes" id="UP001163687"/>
    </source>
</evidence>
<organism evidence="3 4">
    <name type="scientific">Caldinitratiruptor microaerophilus</name>
    <dbReference type="NCBI Taxonomy" id="671077"/>
    <lineage>
        <taxon>Bacteria</taxon>
        <taxon>Bacillati</taxon>
        <taxon>Bacillota</taxon>
        <taxon>Clostridia</taxon>
        <taxon>Eubacteriales</taxon>
        <taxon>Symbiobacteriaceae</taxon>
        <taxon>Caldinitratiruptor</taxon>
    </lineage>
</organism>
<accession>A0AA35CNQ7</accession>
<keyword evidence="4" id="KW-1185">Reference proteome</keyword>
<dbReference type="PROSITE" id="PS51782">
    <property type="entry name" value="LYSM"/>
    <property type="match status" value="2"/>
</dbReference>
<evidence type="ECO:0000313" key="3">
    <source>
        <dbReference type="EMBL" id="BDG61813.1"/>
    </source>
</evidence>
<proteinExistence type="predicted"/>
<name>A0AA35CNQ7_9FIRM</name>
<dbReference type="KEGG" id="cmic:caldi_29030"/>
<dbReference type="InterPro" id="IPR011047">
    <property type="entry name" value="Quinoprotein_ADH-like_sf"/>
</dbReference>
<dbReference type="PANTHER" id="PTHR34512">
    <property type="entry name" value="CELL SURFACE PROTEIN"/>
    <property type="match status" value="1"/>
</dbReference>
<dbReference type="SUPFAM" id="SSF50998">
    <property type="entry name" value="Quinoprotein alcohol dehydrogenase-like"/>
    <property type="match status" value="1"/>
</dbReference>
<dbReference type="SMART" id="SM00564">
    <property type="entry name" value="PQQ"/>
    <property type="match status" value="4"/>
</dbReference>
<dbReference type="AlphaFoldDB" id="A0AA35CNQ7"/>
<dbReference type="EMBL" id="AP025628">
    <property type="protein sequence ID" value="BDG61813.1"/>
    <property type="molecule type" value="Genomic_DNA"/>
</dbReference>
<dbReference type="InterPro" id="IPR015943">
    <property type="entry name" value="WD40/YVTN_repeat-like_dom_sf"/>
</dbReference>
<protein>
    <recommendedName>
        <fullName evidence="2">LysM domain-containing protein</fullName>
    </recommendedName>
</protein>
<feature type="domain" description="LysM" evidence="2">
    <location>
        <begin position="60"/>
        <end position="104"/>
    </location>
</feature>
<reference evidence="3" key="1">
    <citation type="submission" date="2022-03" db="EMBL/GenBank/DDBJ databases">
        <title>Complete genome sequence of Caldinitratiruptor microaerophilus.</title>
        <authorList>
            <person name="Mukaiyama R."/>
            <person name="Nishiyama T."/>
            <person name="Ueda K."/>
        </authorList>
    </citation>
    <scope>NUCLEOTIDE SEQUENCE</scope>
    <source>
        <strain evidence="3">JCM 16183</strain>
    </source>
</reference>
<dbReference type="Pfam" id="PF01476">
    <property type="entry name" value="LysM"/>
    <property type="match status" value="2"/>
</dbReference>
<feature type="domain" description="LysM" evidence="2">
    <location>
        <begin position="2"/>
        <end position="46"/>
    </location>
</feature>
<dbReference type="SMART" id="SM00257">
    <property type="entry name" value="LysM"/>
    <property type="match status" value="2"/>
</dbReference>
<dbReference type="Proteomes" id="UP001163687">
    <property type="component" value="Chromosome"/>
</dbReference>
<dbReference type="RefSeq" id="WP_264842439.1">
    <property type="nucleotide sequence ID" value="NZ_AP025628.1"/>
</dbReference>
<dbReference type="Gene3D" id="3.10.350.10">
    <property type="entry name" value="LysM domain"/>
    <property type="match status" value="2"/>
</dbReference>
<dbReference type="InterPro" id="IPR036779">
    <property type="entry name" value="LysM_dom_sf"/>
</dbReference>
<dbReference type="CDD" id="cd00118">
    <property type="entry name" value="LysM"/>
    <property type="match status" value="2"/>
</dbReference>
<dbReference type="PANTHER" id="PTHR34512:SF30">
    <property type="entry name" value="OUTER MEMBRANE PROTEIN ASSEMBLY FACTOR BAMB"/>
    <property type="match status" value="1"/>
</dbReference>